<evidence type="ECO:0000256" key="5">
    <source>
        <dbReference type="NCBIfam" id="TIGR01378"/>
    </source>
</evidence>
<dbReference type="GO" id="GO:0004788">
    <property type="term" value="F:thiamine diphosphokinase activity"/>
    <property type="evidence" value="ECO:0007669"/>
    <property type="project" value="UniProtKB-UniRule"/>
</dbReference>
<organism evidence="7 8">
    <name type="scientific">Roseitalea porphyridii</name>
    <dbReference type="NCBI Taxonomy" id="1852022"/>
    <lineage>
        <taxon>Bacteria</taxon>
        <taxon>Pseudomonadati</taxon>
        <taxon>Pseudomonadota</taxon>
        <taxon>Alphaproteobacteria</taxon>
        <taxon>Hyphomicrobiales</taxon>
        <taxon>Ahrensiaceae</taxon>
        <taxon>Roseitalea</taxon>
    </lineage>
</organism>
<dbReference type="Proteomes" id="UP000293719">
    <property type="component" value="Chromosome"/>
</dbReference>
<dbReference type="GeneID" id="90765745"/>
<dbReference type="GO" id="GO:0005524">
    <property type="term" value="F:ATP binding"/>
    <property type="evidence" value="ECO:0007669"/>
    <property type="project" value="UniProtKB-KW"/>
</dbReference>
<dbReference type="RefSeq" id="WP_131614893.1">
    <property type="nucleotide sequence ID" value="NZ_CP036532.1"/>
</dbReference>
<dbReference type="GO" id="GO:0009229">
    <property type="term" value="P:thiamine diphosphate biosynthetic process"/>
    <property type="evidence" value="ECO:0007669"/>
    <property type="project" value="InterPro"/>
</dbReference>
<dbReference type="InterPro" id="IPR007373">
    <property type="entry name" value="Thiamin_PyroPKinase_B1-bd"/>
</dbReference>
<dbReference type="PANTHER" id="PTHR41299">
    <property type="entry name" value="THIAMINE PYROPHOSPHOKINASE"/>
    <property type="match status" value="1"/>
</dbReference>
<dbReference type="Pfam" id="PF04265">
    <property type="entry name" value="TPK_B1_binding"/>
    <property type="match status" value="1"/>
</dbReference>
<dbReference type="Gene3D" id="3.40.50.10240">
    <property type="entry name" value="Thiamin pyrophosphokinase, catalytic domain"/>
    <property type="match status" value="1"/>
</dbReference>
<dbReference type="OrthoDB" id="9804377at2"/>
<dbReference type="Pfam" id="PF04263">
    <property type="entry name" value="TPK_catalytic"/>
    <property type="match status" value="1"/>
</dbReference>
<keyword evidence="1 7" id="KW-0808">Transferase</keyword>
<keyword evidence="3 7" id="KW-0418">Kinase</keyword>
<accession>A0A4P6UVM2</accession>
<evidence type="ECO:0000313" key="8">
    <source>
        <dbReference type="Proteomes" id="UP000293719"/>
    </source>
</evidence>
<name>A0A4P6UVM2_9HYPH</name>
<dbReference type="GO" id="GO:0030975">
    <property type="term" value="F:thiamine binding"/>
    <property type="evidence" value="ECO:0007669"/>
    <property type="project" value="InterPro"/>
</dbReference>
<dbReference type="NCBIfam" id="TIGR01378">
    <property type="entry name" value="thi_PPkinase"/>
    <property type="match status" value="1"/>
</dbReference>
<protein>
    <recommendedName>
        <fullName evidence="5">Thiamine diphosphokinase</fullName>
        <ecNumber evidence="5">2.7.6.2</ecNumber>
    </recommendedName>
</protein>
<dbReference type="EC" id="2.7.6.2" evidence="5"/>
<feature type="domain" description="Thiamin pyrophosphokinase thiamin-binding" evidence="6">
    <location>
        <begin position="152"/>
        <end position="210"/>
    </location>
</feature>
<proteinExistence type="predicted"/>
<dbReference type="CDD" id="cd07995">
    <property type="entry name" value="TPK"/>
    <property type="match status" value="1"/>
</dbReference>
<dbReference type="GO" id="GO:0006772">
    <property type="term" value="P:thiamine metabolic process"/>
    <property type="evidence" value="ECO:0007669"/>
    <property type="project" value="UniProtKB-UniRule"/>
</dbReference>
<dbReference type="KEGG" id="rpod:E0E05_00430"/>
<dbReference type="InterPro" id="IPR007371">
    <property type="entry name" value="TPK_catalytic"/>
</dbReference>
<evidence type="ECO:0000313" key="7">
    <source>
        <dbReference type="EMBL" id="QBK29191.1"/>
    </source>
</evidence>
<evidence type="ECO:0000256" key="4">
    <source>
        <dbReference type="ARBA" id="ARBA00022840"/>
    </source>
</evidence>
<evidence type="ECO:0000256" key="2">
    <source>
        <dbReference type="ARBA" id="ARBA00022741"/>
    </source>
</evidence>
<sequence length="217" mass="22716">MNAPHADRFAILLDGELTPTPRVARQIDGARVIAADGGMRHAEALGLRPELWVGDFDSAPAALLETHAGVPRQDHPSRKDVSDGEIAIGEAVAAGARSLILCGALGGERTDHTLFSMLLAIRLAERQGLDVILTSGREEAVPLLPGMRRCPDWPVGTLFSVIPFSDLSDLTITGADWPLDRVEVAMGSSLTLSNSASDALGLTLGHGTAAVVAAFAL</sequence>
<keyword evidence="2" id="KW-0547">Nucleotide-binding</keyword>
<dbReference type="SMART" id="SM00983">
    <property type="entry name" value="TPK_B1_binding"/>
    <property type="match status" value="1"/>
</dbReference>
<dbReference type="SUPFAM" id="SSF63999">
    <property type="entry name" value="Thiamin pyrophosphokinase, catalytic domain"/>
    <property type="match status" value="1"/>
</dbReference>
<dbReference type="InterPro" id="IPR006282">
    <property type="entry name" value="Thi_PPkinase"/>
</dbReference>
<dbReference type="InterPro" id="IPR053149">
    <property type="entry name" value="TPK"/>
</dbReference>
<reference evidence="7 8" key="1">
    <citation type="journal article" date="2017" name="Int. J. Syst. Evol. Microbiol.">
        <title>Roseitalea porphyridii gen. nov., sp. nov., isolated from a red alga, and reclassification of Hoeflea suaedae Chung et al. 2013 as Pseudohoeflea suaedae gen. nov., comb. nov.</title>
        <authorList>
            <person name="Hyeon J.W."/>
            <person name="Jeong S.E."/>
            <person name="Baek K."/>
            <person name="Jeon C.O."/>
        </authorList>
    </citation>
    <scope>NUCLEOTIDE SEQUENCE [LARGE SCALE GENOMIC DNA]</scope>
    <source>
        <strain evidence="7 8">MA7-20</strain>
    </source>
</reference>
<dbReference type="AlphaFoldDB" id="A0A4P6UVM2"/>
<evidence type="ECO:0000259" key="6">
    <source>
        <dbReference type="SMART" id="SM00983"/>
    </source>
</evidence>
<evidence type="ECO:0000256" key="3">
    <source>
        <dbReference type="ARBA" id="ARBA00022777"/>
    </source>
</evidence>
<keyword evidence="8" id="KW-1185">Reference proteome</keyword>
<evidence type="ECO:0000256" key="1">
    <source>
        <dbReference type="ARBA" id="ARBA00022679"/>
    </source>
</evidence>
<dbReference type="GO" id="GO:0016301">
    <property type="term" value="F:kinase activity"/>
    <property type="evidence" value="ECO:0007669"/>
    <property type="project" value="UniProtKB-KW"/>
</dbReference>
<keyword evidence="4" id="KW-0067">ATP-binding</keyword>
<dbReference type="EMBL" id="CP036532">
    <property type="protein sequence ID" value="QBK29191.1"/>
    <property type="molecule type" value="Genomic_DNA"/>
</dbReference>
<dbReference type="PANTHER" id="PTHR41299:SF1">
    <property type="entry name" value="THIAMINE PYROPHOSPHOKINASE"/>
    <property type="match status" value="1"/>
</dbReference>
<gene>
    <name evidence="7" type="ORF">E0E05_00430</name>
</gene>
<dbReference type="InterPro" id="IPR036759">
    <property type="entry name" value="TPK_catalytic_sf"/>
</dbReference>